<evidence type="ECO:0000256" key="9">
    <source>
        <dbReference type="ARBA" id="ARBA00022741"/>
    </source>
</evidence>
<evidence type="ECO:0000313" key="19">
    <source>
        <dbReference type="Proteomes" id="UP001161423"/>
    </source>
</evidence>
<evidence type="ECO:0000256" key="17">
    <source>
        <dbReference type="SAM" id="MobiDB-lite"/>
    </source>
</evidence>
<feature type="binding site" evidence="16">
    <location>
        <position position="178"/>
    </location>
    <ligand>
        <name>substrate</name>
    </ligand>
</feature>
<comment type="cofactor">
    <cofactor evidence="2">
        <name>K(+)</name>
        <dbReference type="ChEBI" id="CHEBI:29103"/>
    </cofactor>
</comment>
<feature type="binding site" evidence="16">
    <location>
        <position position="126"/>
    </location>
    <ligand>
        <name>ATP</name>
        <dbReference type="ChEBI" id="CHEBI:30616"/>
    </ligand>
</feature>
<protein>
    <recommendedName>
        <fullName evidence="15 16">Type III pantothenate kinase</fullName>
        <ecNumber evidence="6 16">2.7.1.33</ecNumber>
    </recommendedName>
    <alternativeName>
        <fullName evidence="16">PanK-III</fullName>
    </alternativeName>
    <alternativeName>
        <fullName evidence="16">Pantothenic acid kinase</fullName>
    </alternativeName>
</protein>
<proteinExistence type="inferred from homology"/>
<evidence type="ECO:0000256" key="3">
    <source>
        <dbReference type="ARBA" id="ARBA00004496"/>
    </source>
</evidence>
<dbReference type="Gene3D" id="3.30.420.40">
    <property type="match status" value="2"/>
</dbReference>
<dbReference type="Pfam" id="PF03309">
    <property type="entry name" value="Pan_kinase"/>
    <property type="match status" value="1"/>
</dbReference>
<comment type="subunit">
    <text evidence="5 16">Homodimer.</text>
</comment>
<dbReference type="Proteomes" id="UP001161423">
    <property type="component" value="Unassembled WGS sequence"/>
</dbReference>
<feature type="binding site" evidence="16">
    <location>
        <begin position="6"/>
        <end position="13"/>
    </location>
    <ligand>
        <name>ATP</name>
        <dbReference type="ChEBI" id="CHEBI:30616"/>
    </ligand>
</feature>
<dbReference type="InterPro" id="IPR004619">
    <property type="entry name" value="Type_III_PanK"/>
</dbReference>
<reference evidence="18" key="2">
    <citation type="submission" date="2023-01" db="EMBL/GenBank/DDBJ databases">
        <title>Draft genome sequence of Methylophaga thalassica strain NBRC 102424.</title>
        <authorList>
            <person name="Sun Q."/>
            <person name="Mori K."/>
        </authorList>
    </citation>
    <scope>NUCLEOTIDE SEQUENCE</scope>
    <source>
        <strain evidence="18">NBRC 102424</strain>
    </source>
</reference>
<keyword evidence="9 16" id="KW-0547">Nucleotide-binding</keyword>
<evidence type="ECO:0000256" key="16">
    <source>
        <dbReference type="HAMAP-Rule" id="MF_01274"/>
    </source>
</evidence>
<keyword evidence="8 16" id="KW-0808">Transferase</keyword>
<feature type="compositionally biased region" description="Polar residues" evidence="17">
    <location>
        <begin position="287"/>
        <end position="299"/>
    </location>
</feature>
<evidence type="ECO:0000256" key="5">
    <source>
        <dbReference type="ARBA" id="ARBA00011738"/>
    </source>
</evidence>
<feature type="active site" description="Proton acceptor" evidence="16">
    <location>
        <position position="103"/>
    </location>
</feature>
<feature type="compositionally biased region" description="Basic residues" evidence="17">
    <location>
        <begin position="307"/>
        <end position="318"/>
    </location>
</feature>
<comment type="subcellular location">
    <subcellularLocation>
        <location evidence="3 16">Cytoplasm</location>
    </subcellularLocation>
</comment>
<dbReference type="NCBIfam" id="TIGR00671">
    <property type="entry name" value="baf"/>
    <property type="match status" value="1"/>
</dbReference>
<evidence type="ECO:0000313" key="18">
    <source>
        <dbReference type="EMBL" id="GLP98398.1"/>
    </source>
</evidence>
<reference evidence="18" key="1">
    <citation type="journal article" date="2014" name="Int. J. Syst. Evol. Microbiol.">
        <title>Complete genome of a new Firmicutes species belonging to the dominant human colonic microbiota ('Ruminococcus bicirculans') reveals two chromosomes and a selective capacity to utilize plant glucans.</title>
        <authorList>
            <consortium name="NISC Comparative Sequencing Program"/>
            <person name="Wegmann U."/>
            <person name="Louis P."/>
            <person name="Goesmann A."/>
            <person name="Henrissat B."/>
            <person name="Duncan S.H."/>
            <person name="Flint H.J."/>
        </authorList>
    </citation>
    <scope>NUCLEOTIDE SEQUENCE</scope>
    <source>
        <strain evidence="18">NBRC 102424</strain>
    </source>
</reference>
<dbReference type="EMBL" id="BSND01000003">
    <property type="protein sequence ID" value="GLP98398.1"/>
    <property type="molecule type" value="Genomic_DNA"/>
</dbReference>
<keyword evidence="11 16" id="KW-0067">ATP-binding</keyword>
<evidence type="ECO:0000256" key="8">
    <source>
        <dbReference type="ARBA" id="ARBA00022679"/>
    </source>
</evidence>
<comment type="catalytic activity">
    <reaction evidence="1 16">
        <text>(R)-pantothenate + ATP = (R)-4'-phosphopantothenate + ADP + H(+)</text>
        <dbReference type="Rhea" id="RHEA:16373"/>
        <dbReference type="ChEBI" id="CHEBI:10986"/>
        <dbReference type="ChEBI" id="CHEBI:15378"/>
        <dbReference type="ChEBI" id="CHEBI:29032"/>
        <dbReference type="ChEBI" id="CHEBI:30616"/>
        <dbReference type="ChEBI" id="CHEBI:456216"/>
        <dbReference type="EC" id="2.7.1.33"/>
    </reaction>
</comment>
<evidence type="ECO:0000256" key="7">
    <source>
        <dbReference type="ARBA" id="ARBA00022490"/>
    </source>
</evidence>
<evidence type="ECO:0000256" key="4">
    <source>
        <dbReference type="ARBA" id="ARBA00005225"/>
    </source>
</evidence>
<dbReference type="SUPFAM" id="SSF53067">
    <property type="entry name" value="Actin-like ATPase domain"/>
    <property type="match status" value="2"/>
</dbReference>
<organism evidence="18 19">
    <name type="scientific">Methylophaga thalassica</name>
    <dbReference type="NCBI Taxonomy" id="40223"/>
    <lineage>
        <taxon>Bacteria</taxon>
        <taxon>Pseudomonadati</taxon>
        <taxon>Pseudomonadota</taxon>
        <taxon>Gammaproteobacteria</taxon>
        <taxon>Thiotrichales</taxon>
        <taxon>Piscirickettsiaceae</taxon>
        <taxon>Methylophaga</taxon>
    </lineage>
</organism>
<keyword evidence="19" id="KW-1185">Reference proteome</keyword>
<dbReference type="RefSeq" id="WP_284722176.1">
    <property type="nucleotide sequence ID" value="NZ_BSND01000003.1"/>
</dbReference>
<evidence type="ECO:0000256" key="1">
    <source>
        <dbReference type="ARBA" id="ARBA00001206"/>
    </source>
</evidence>
<keyword evidence="10 16" id="KW-0418">Kinase</keyword>
<evidence type="ECO:0000256" key="14">
    <source>
        <dbReference type="ARBA" id="ARBA00038036"/>
    </source>
</evidence>
<sequence>MKLLVDIGNSRVKWAIMDDNGLTESQSFDRNKSGIKSSLNKAWKTLADIKAIYVANVAGEKIAEQLSDWTQKQWNLTPKFIQAEKKHFGVINAYDEPEKLGVDRWLSLISARQHARLAQCIIDCGTAITVDIVTKAGQHQGGMIIPGISIMKSSLVNNTDALTADTDNQEFKTLATNTYSAIHTGTLYAVTATIERIISDLKESFNNRIRFIITGGDAEALLPLLSDDVHHYPDIVLRGLAFYARQDKTKTSVRKKTKPEQDEDTAAVKESDTDAKLKSESAPPAKENTQNDAQQVTDSSTKDKPKPARKPRKTRATKPKAAAKTETQASDTSLPEEAI</sequence>
<dbReference type="CDD" id="cd24015">
    <property type="entry name" value="ASKHA_NBD_PanK-III"/>
    <property type="match status" value="1"/>
</dbReference>
<comment type="function">
    <text evidence="16">Catalyzes the phosphorylation of pantothenate (Pan), the first step in CoA biosynthesis.</text>
</comment>
<dbReference type="PANTHER" id="PTHR34265">
    <property type="entry name" value="TYPE III PANTOTHENATE KINASE"/>
    <property type="match status" value="1"/>
</dbReference>
<feature type="binding site" evidence="16">
    <location>
        <position position="94"/>
    </location>
    <ligand>
        <name>substrate</name>
    </ligand>
</feature>
<gene>
    <name evidence="16" type="primary">coaX</name>
    <name evidence="18" type="ORF">GCM10007891_02520</name>
</gene>
<comment type="cofactor">
    <cofactor evidence="16">
        <name>NH4(+)</name>
        <dbReference type="ChEBI" id="CHEBI:28938"/>
    </cofactor>
    <cofactor evidence="16">
        <name>K(+)</name>
        <dbReference type="ChEBI" id="CHEBI:29103"/>
    </cofactor>
    <text evidence="16">A monovalent cation. Ammonium or potassium.</text>
</comment>
<keyword evidence="16" id="KW-0479">Metal-binding</keyword>
<evidence type="ECO:0000256" key="15">
    <source>
        <dbReference type="ARBA" id="ARBA00040883"/>
    </source>
</evidence>
<dbReference type="EC" id="2.7.1.33" evidence="6 16"/>
<keyword evidence="13 16" id="KW-0173">Coenzyme A biosynthesis</keyword>
<keyword evidence="7 16" id="KW-0963">Cytoplasm</keyword>
<dbReference type="InterPro" id="IPR043129">
    <property type="entry name" value="ATPase_NBD"/>
</dbReference>
<keyword evidence="12 16" id="KW-0630">Potassium</keyword>
<evidence type="ECO:0000256" key="10">
    <source>
        <dbReference type="ARBA" id="ARBA00022777"/>
    </source>
</evidence>
<evidence type="ECO:0000256" key="2">
    <source>
        <dbReference type="ARBA" id="ARBA00001958"/>
    </source>
</evidence>
<evidence type="ECO:0000256" key="12">
    <source>
        <dbReference type="ARBA" id="ARBA00022958"/>
    </source>
</evidence>
<accession>A0ABQ5TQN5</accession>
<feature type="compositionally biased region" description="Basic and acidic residues" evidence="17">
    <location>
        <begin position="266"/>
        <end position="279"/>
    </location>
</feature>
<feature type="region of interest" description="Disordered" evidence="17">
    <location>
        <begin position="249"/>
        <end position="339"/>
    </location>
</feature>
<comment type="caution">
    <text evidence="18">The sequence shown here is derived from an EMBL/GenBank/DDBJ whole genome shotgun (WGS) entry which is preliminary data.</text>
</comment>
<evidence type="ECO:0000256" key="11">
    <source>
        <dbReference type="ARBA" id="ARBA00022840"/>
    </source>
</evidence>
<comment type="pathway">
    <text evidence="4 16">Cofactor biosynthesis; coenzyme A biosynthesis; CoA from (R)-pantothenate: step 1/5.</text>
</comment>
<name>A0ABQ5TQN5_9GAMM</name>
<evidence type="ECO:0000256" key="13">
    <source>
        <dbReference type="ARBA" id="ARBA00022993"/>
    </source>
</evidence>
<feature type="binding site" evidence="16">
    <location>
        <begin position="101"/>
        <end position="104"/>
    </location>
    <ligand>
        <name>substrate</name>
    </ligand>
</feature>
<comment type="similarity">
    <text evidence="14 16">Belongs to the type III pantothenate kinase family.</text>
</comment>
<feature type="binding site" evidence="16">
    <location>
        <position position="123"/>
    </location>
    <ligand>
        <name>K(+)</name>
        <dbReference type="ChEBI" id="CHEBI:29103"/>
    </ligand>
</feature>
<dbReference type="PANTHER" id="PTHR34265:SF1">
    <property type="entry name" value="TYPE III PANTOTHENATE KINASE"/>
    <property type="match status" value="1"/>
</dbReference>
<dbReference type="HAMAP" id="MF_01274">
    <property type="entry name" value="Pantothen_kinase_3"/>
    <property type="match status" value="1"/>
</dbReference>
<evidence type="ECO:0000256" key="6">
    <source>
        <dbReference type="ARBA" id="ARBA00012102"/>
    </source>
</evidence>